<protein>
    <submittedName>
        <fullName evidence="1">Uncharacterized protein</fullName>
    </submittedName>
</protein>
<accession>A0ABY7QGR9</accession>
<dbReference type="Proteomes" id="UP001212821">
    <property type="component" value="Plasmid punmamed2"/>
</dbReference>
<evidence type="ECO:0000313" key="1">
    <source>
        <dbReference type="EMBL" id="WBP91983.1"/>
    </source>
</evidence>
<dbReference type="RefSeq" id="WP_270151622.1">
    <property type="nucleotide sequence ID" value="NZ_CP115451.1"/>
</dbReference>
<dbReference type="EMBL" id="CP115451">
    <property type="protein sequence ID" value="WBP91983.1"/>
    <property type="molecule type" value="Genomic_DNA"/>
</dbReference>
<gene>
    <name evidence="1" type="ORF">O1G21_40035</name>
</gene>
<reference evidence="1 2" key="1">
    <citation type="submission" date="2022-12" db="EMBL/GenBank/DDBJ databases">
        <title>HUAS 3-15.</title>
        <authorList>
            <person name="Mo P."/>
        </authorList>
    </citation>
    <scope>NUCLEOTIDE SEQUENCE [LARGE SCALE GENOMIC DNA]</scope>
    <source>
        <strain evidence="1 2">HUAS 3-15</strain>
        <plasmid evidence="1 2">punmamed2</plasmid>
    </source>
</reference>
<organism evidence="1 2">
    <name type="scientific">Kitasatospora cathayae</name>
    <dbReference type="NCBI Taxonomy" id="3004092"/>
    <lineage>
        <taxon>Bacteria</taxon>
        <taxon>Bacillati</taxon>
        <taxon>Actinomycetota</taxon>
        <taxon>Actinomycetes</taxon>
        <taxon>Kitasatosporales</taxon>
        <taxon>Streptomycetaceae</taxon>
        <taxon>Kitasatospora</taxon>
    </lineage>
</organism>
<sequence>MAYDDDTNDFGWKSDQLLAPGGMAMYTDQIRAIFRDHRDDFRALANDLQGDLKHNPPAGDNKLQAGYHAWKTARLLHQMEGHAQAIITLAAKLRATYQDIYVELPKRREAKAEAKALEKSGRGAQVARTAGNVNDLVRQMAAHATGQGGEQAGQPAAGVPAQPAYPPVFDMFKTGTGQ</sequence>
<geneLocation type="plasmid" evidence="1 2">
    <name>punmamed2</name>
</geneLocation>
<evidence type="ECO:0000313" key="2">
    <source>
        <dbReference type="Proteomes" id="UP001212821"/>
    </source>
</evidence>
<name>A0ABY7QGR9_9ACTN</name>
<keyword evidence="2" id="KW-1185">Reference proteome</keyword>
<proteinExistence type="predicted"/>
<keyword evidence="1" id="KW-0614">Plasmid</keyword>